<dbReference type="GO" id="GO:0007165">
    <property type="term" value="P:signal transduction"/>
    <property type="evidence" value="ECO:0007669"/>
    <property type="project" value="InterPro"/>
</dbReference>
<keyword evidence="4" id="KW-1185">Reference proteome</keyword>
<protein>
    <recommendedName>
        <fullName evidence="1">CheW-like domain-containing protein</fullName>
    </recommendedName>
</protein>
<dbReference type="InterPro" id="IPR036061">
    <property type="entry name" value="CheW-like_dom_sf"/>
</dbReference>
<evidence type="ECO:0000313" key="4">
    <source>
        <dbReference type="Proteomes" id="UP000029738"/>
    </source>
</evidence>
<gene>
    <name evidence="3" type="ORF">DA73_0206775</name>
    <name evidence="2" type="ORF">DA73_0400022415</name>
</gene>
<evidence type="ECO:0000313" key="3">
    <source>
        <dbReference type="EMBL" id="KIE13105.1"/>
    </source>
</evidence>
<dbReference type="AlphaFoldDB" id="A0A0C1RMB5"/>
<sequence>MGESFTEEKYITFKISTYLLALPIDSVFKVVACPPDLSQTLQEAKLAQLGQFTVMLLKLHQSLDPMHSQQQDSSQIGRFLIITQGKEGELYGILVGTPPNLMTIPEACIQQVPQSFLHTGFPAWVSQIAILNHKDERTTILMLDIQQSSLLASYSRSSLNASFQAM</sequence>
<feature type="domain" description="CheW-like" evidence="1">
    <location>
        <begin position="10"/>
        <end position="147"/>
    </location>
</feature>
<dbReference type="SUPFAM" id="SSF50341">
    <property type="entry name" value="CheW-like"/>
    <property type="match status" value="1"/>
</dbReference>
<name>A0A0C1RMB5_9CYAN</name>
<comment type="caution">
    <text evidence="3">The sequence shown here is derived from an EMBL/GenBank/DDBJ whole genome shotgun (WGS) entry which is preliminary data.</text>
</comment>
<dbReference type="OrthoDB" id="471904at2"/>
<organism evidence="3">
    <name type="scientific">Tolypothrix bouteillei VB521301</name>
    <dbReference type="NCBI Taxonomy" id="1479485"/>
    <lineage>
        <taxon>Bacteria</taxon>
        <taxon>Bacillati</taxon>
        <taxon>Cyanobacteriota</taxon>
        <taxon>Cyanophyceae</taxon>
        <taxon>Nostocales</taxon>
        <taxon>Tolypothrichaceae</taxon>
        <taxon>Tolypothrix</taxon>
    </lineage>
</organism>
<dbReference type="Proteomes" id="UP000029738">
    <property type="component" value="Unassembled WGS sequence"/>
</dbReference>
<dbReference type="GO" id="GO:0006935">
    <property type="term" value="P:chemotaxis"/>
    <property type="evidence" value="ECO:0007669"/>
    <property type="project" value="InterPro"/>
</dbReference>
<reference evidence="3" key="1">
    <citation type="journal article" date="2015" name="Genome Announc.">
        <title>Draft Genome Sequence of Tolypothrix boutellei Strain VB521301.</title>
        <authorList>
            <person name="Chandrababunaidu M.M."/>
            <person name="Singh D."/>
            <person name="Sen D."/>
            <person name="Bhan S."/>
            <person name="Das S."/>
            <person name="Gupta A."/>
            <person name="Adhikary S.P."/>
            <person name="Tripathy S."/>
        </authorList>
    </citation>
    <scope>NUCLEOTIDE SEQUENCE</scope>
    <source>
        <strain evidence="3">VB521301</strain>
    </source>
</reference>
<dbReference type="EMBL" id="JHEG02000019">
    <property type="protein sequence ID" value="KIE13105.1"/>
    <property type="molecule type" value="Genomic_DNA"/>
</dbReference>
<dbReference type="STRING" id="1479485.DA73_0206775"/>
<evidence type="ECO:0000313" key="2">
    <source>
        <dbReference type="EMBL" id="KAF3887936.1"/>
    </source>
</evidence>
<evidence type="ECO:0000259" key="1">
    <source>
        <dbReference type="Pfam" id="PF01584"/>
    </source>
</evidence>
<dbReference type="InterPro" id="IPR002545">
    <property type="entry name" value="CheW-lke_dom"/>
</dbReference>
<reference evidence="2" key="2">
    <citation type="submission" date="2019-11" db="EMBL/GenBank/DDBJ databases">
        <title>Improved Assembly of Tolypothrix boutellei genome.</title>
        <authorList>
            <person name="Sarangi A.N."/>
            <person name="Mukherjee M."/>
            <person name="Ghosh S."/>
            <person name="Singh D."/>
            <person name="Das A."/>
            <person name="Kant S."/>
            <person name="Prusty A."/>
            <person name="Tripathy S."/>
        </authorList>
    </citation>
    <scope>NUCLEOTIDE SEQUENCE</scope>
    <source>
        <strain evidence="2">VB521301</strain>
    </source>
</reference>
<dbReference type="EMBL" id="JHEG04000001">
    <property type="protein sequence ID" value="KAF3887936.1"/>
    <property type="molecule type" value="Genomic_DNA"/>
</dbReference>
<proteinExistence type="predicted"/>
<accession>A0A0C1RMB5</accession>
<dbReference type="RefSeq" id="WP_038089502.1">
    <property type="nucleotide sequence ID" value="NZ_JHEG04000001.1"/>
</dbReference>
<dbReference type="Pfam" id="PF01584">
    <property type="entry name" value="CheW"/>
    <property type="match status" value="1"/>
</dbReference>